<reference evidence="2 3" key="2">
    <citation type="submission" date="2018-11" db="EMBL/GenBank/DDBJ databases">
        <authorList>
            <consortium name="Pathogen Informatics"/>
        </authorList>
    </citation>
    <scope>NUCLEOTIDE SEQUENCE [LARGE SCALE GENOMIC DNA]</scope>
</reference>
<reference evidence="4" key="1">
    <citation type="submission" date="2017-02" db="UniProtKB">
        <authorList>
            <consortium name="WormBaseParasite"/>
        </authorList>
    </citation>
    <scope>IDENTIFICATION</scope>
</reference>
<feature type="region of interest" description="Disordered" evidence="1">
    <location>
        <begin position="1"/>
        <end position="20"/>
    </location>
</feature>
<evidence type="ECO:0000313" key="2">
    <source>
        <dbReference type="EMBL" id="VDO15270.1"/>
    </source>
</evidence>
<keyword evidence="3" id="KW-1185">Reference proteome</keyword>
<evidence type="ECO:0000313" key="4">
    <source>
        <dbReference type="WBParaSite" id="BTMF_0000437501-mRNA-1"/>
    </source>
</evidence>
<sequence length="47" mass="5250">MVMRRSAGRRDPPSAILLPTLPPAPYPQTSILFSQIDFSSNTNIRHV</sequence>
<dbReference type="EMBL" id="UZAG01003393">
    <property type="protein sequence ID" value="VDO15270.1"/>
    <property type="molecule type" value="Genomic_DNA"/>
</dbReference>
<dbReference type="AlphaFoldDB" id="A0A0R3QDD9"/>
<gene>
    <name evidence="2" type="ORF">BTMF_LOCUS3671</name>
</gene>
<proteinExistence type="predicted"/>
<dbReference type="WBParaSite" id="BTMF_0000437501-mRNA-1">
    <property type="protein sequence ID" value="BTMF_0000437501-mRNA-1"/>
    <property type="gene ID" value="BTMF_0000437501"/>
</dbReference>
<evidence type="ECO:0000313" key="3">
    <source>
        <dbReference type="Proteomes" id="UP000280834"/>
    </source>
</evidence>
<protein>
    <submittedName>
        <fullName evidence="2 4">Uncharacterized protein</fullName>
    </submittedName>
</protein>
<organism evidence="4">
    <name type="scientific">Brugia timori</name>
    <dbReference type="NCBI Taxonomy" id="42155"/>
    <lineage>
        <taxon>Eukaryota</taxon>
        <taxon>Metazoa</taxon>
        <taxon>Ecdysozoa</taxon>
        <taxon>Nematoda</taxon>
        <taxon>Chromadorea</taxon>
        <taxon>Rhabditida</taxon>
        <taxon>Spirurina</taxon>
        <taxon>Spiruromorpha</taxon>
        <taxon>Filarioidea</taxon>
        <taxon>Onchocercidae</taxon>
        <taxon>Brugia</taxon>
    </lineage>
</organism>
<evidence type="ECO:0000256" key="1">
    <source>
        <dbReference type="SAM" id="MobiDB-lite"/>
    </source>
</evidence>
<dbReference type="Proteomes" id="UP000280834">
    <property type="component" value="Unassembled WGS sequence"/>
</dbReference>
<name>A0A0R3QDD9_9BILA</name>
<accession>A0A0R3QDD9</accession>